<comment type="caution">
    <text evidence="5">The sequence shown here is derived from an EMBL/GenBank/DDBJ whole genome shotgun (WGS) entry which is preliminary data.</text>
</comment>
<dbReference type="SMART" id="SM00451">
    <property type="entry name" value="ZnF_U1"/>
    <property type="match status" value="4"/>
</dbReference>
<dbReference type="SMART" id="SM00355">
    <property type="entry name" value="ZnF_C2H2"/>
    <property type="match status" value="4"/>
</dbReference>
<feature type="region of interest" description="Disordered" evidence="2">
    <location>
        <begin position="155"/>
        <end position="175"/>
    </location>
</feature>
<dbReference type="EMBL" id="CAJGYO010000013">
    <property type="protein sequence ID" value="CAD6265700.1"/>
    <property type="molecule type" value="Genomic_DNA"/>
</dbReference>
<dbReference type="OrthoDB" id="434647at2759"/>
<evidence type="ECO:0000256" key="2">
    <source>
        <dbReference type="SAM" id="MobiDB-lite"/>
    </source>
</evidence>
<feature type="domain" description="C2H2-type" evidence="3">
    <location>
        <begin position="182"/>
        <end position="206"/>
    </location>
</feature>
<gene>
    <name evidence="5" type="ORF">NCGR_LOCUS49005</name>
</gene>
<dbReference type="AlphaFoldDB" id="A0A811R6L8"/>
<feature type="coiled-coil region" evidence="1">
    <location>
        <begin position="64"/>
        <end position="91"/>
    </location>
</feature>
<feature type="domain" description="U1-type" evidence="4">
    <location>
        <begin position="267"/>
        <end position="301"/>
    </location>
</feature>
<dbReference type="Proteomes" id="UP000604825">
    <property type="component" value="Unassembled WGS sequence"/>
</dbReference>
<dbReference type="PANTHER" id="PTHR47487">
    <property type="entry name" value="OS06G0651300 PROTEIN-RELATED"/>
    <property type="match status" value="1"/>
</dbReference>
<organism evidence="5 6">
    <name type="scientific">Miscanthus lutarioriparius</name>
    <dbReference type="NCBI Taxonomy" id="422564"/>
    <lineage>
        <taxon>Eukaryota</taxon>
        <taxon>Viridiplantae</taxon>
        <taxon>Streptophyta</taxon>
        <taxon>Embryophyta</taxon>
        <taxon>Tracheophyta</taxon>
        <taxon>Spermatophyta</taxon>
        <taxon>Magnoliopsida</taxon>
        <taxon>Liliopsida</taxon>
        <taxon>Poales</taxon>
        <taxon>Poaceae</taxon>
        <taxon>PACMAD clade</taxon>
        <taxon>Panicoideae</taxon>
        <taxon>Andropogonodae</taxon>
        <taxon>Andropogoneae</taxon>
        <taxon>Saccharinae</taxon>
        <taxon>Miscanthus</taxon>
    </lineage>
</organism>
<dbReference type="InterPro" id="IPR003604">
    <property type="entry name" value="Matrin/U1-like-C_Znf_C2H2"/>
</dbReference>
<feature type="domain" description="C2H2-type" evidence="3">
    <location>
        <begin position="270"/>
        <end position="294"/>
    </location>
</feature>
<feature type="region of interest" description="Disordered" evidence="2">
    <location>
        <begin position="538"/>
        <end position="571"/>
    </location>
</feature>
<evidence type="ECO:0008006" key="7">
    <source>
        <dbReference type="Google" id="ProtNLM"/>
    </source>
</evidence>
<dbReference type="Pfam" id="PF12874">
    <property type="entry name" value="zf-met"/>
    <property type="match status" value="3"/>
</dbReference>
<evidence type="ECO:0000313" key="5">
    <source>
        <dbReference type="EMBL" id="CAD6265700.1"/>
    </source>
</evidence>
<accession>A0A811R6L8</accession>
<keyword evidence="6" id="KW-1185">Reference proteome</keyword>
<dbReference type="Gene3D" id="3.30.160.60">
    <property type="entry name" value="Classic Zinc Finger"/>
    <property type="match status" value="3"/>
</dbReference>
<dbReference type="InterPro" id="IPR036236">
    <property type="entry name" value="Znf_C2H2_sf"/>
</dbReference>
<evidence type="ECO:0000313" key="6">
    <source>
        <dbReference type="Proteomes" id="UP000604825"/>
    </source>
</evidence>
<evidence type="ECO:0000256" key="1">
    <source>
        <dbReference type="SAM" id="Coils"/>
    </source>
</evidence>
<feature type="region of interest" description="Disordered" evidence="2">
    <location>
        <begin position="1"/>
        <end position="58"/>
    </location>
</feature>
<evidence type="ECO:0000259" key="3">
    <source>
        <dbReference type="SMART" id="SM00355"/>
    </source>
</evidence>
<feature type="domain" description="U1-type" evidence="4">
    <location>
        <begin position="338"/>
        <end position="369"/>
    </location>
</feature>
<feature type="domain" description="U1-type" evidence="4">
    <location>
        <begin position="486"/>
        <end position="520"/>
    </location>
</feature>
<dbReference type="PANTHER" id="PTHR47487:SF2">
    <property type="entry name" value="C2H2-TYPE DOMAIN-CONTAINING PROTEIN"/>
    <property type="match status" value="1"/>
</dbReference>
<feature type="domain" description="C2H2-type" evidence="3">
    <location>
        <begin position="660"/>
        <end position="684"/>
    </location>
</feature>
<feature type="domain" description="U1-type" evidence="4">
    <location>
        <begin position="179"/>
        <end position="213"/>
    </location>
</feature>
<sequence>MEFRYRAVDERRSRSPPPPTAPSTPGSGSADGHGSNGPAERVGNSAVTLWRPDLLPPETAAVDTDELRRQAEKARIRERILREEAEHWELELEVRGELREQMLQLSWPALGQKARGSGTPTAVSPGTITAANSSLLPAVALEAHPNASALATAMTKRKSSDHAAEASRVSLAPSSKKQKSTLTCTACGISANSEKAMQDHLNGKVHRKKVVALPELSKLVPDETEQEIGLEAGEEPGMAMETLGDYKPAKFMMATTAGALNEVTQMDGYLLCELCNVRTADRITMMCHLQGNKHISNDQKKHRPSSKLSGAAIATADPNKNLVLEDYSVSLPHTVRRLEGFLCDVKASSMNGMRQHLPGKKHKNKANTSSSDASVNLSLGGKEVAKAQLIDTDHTAVISDDMAAKVEAPLAKKSLQPKLGDDDELQEMTVAPPKEDIAIGDSTKTPGTEMMKSNATSAGVQLNNVCDSDSPTMEVDSVMHPLRRVDGFLFCLSCNAKASSEIIMQSHLAGKKHKRKMALAAARGNNDLSVLVTGADEAQDNGSKSIKSNVEAESAVPQAKTAANEDAESAPPLAVPQAMASMTVDRPVEAQPATCITEPAEEGEIIEEAEEEHAAADSNGSVTQAKESVITNYTTAPAKPIKIQVEGKVFTVMQQENGRLSCDLCGVHGCDKDSMILHLYTRTHWGKANLAEKKEQQV</sequence>
<dbReference type="GO" id="GO:0008270">
    <property type="term" value="F:zinc ion binding"/>
    <property type="evidence" value="ECO:0007669"/>
    <property type="project" value="InterPro"/>
</dbReference>
<feature type="compositionally biased region" description="Basic and acidic residues" evidence="2">
    <location>
        <begin position="1"/>
        <end position="13"/>
    </location>
</feature>
<dbReference type="InterPro" id="IPR013087">
    <property type="entry name" value="Znf_C2H2_type"/>
</dbReference>
<feature type="region of interest" description="Disordered" evidence="2">
    <location>
        <begin position="353"/>
        <end position="374"/>
    </location>
</feature>
<keyword evidence="1" id="KW-0175">Coiled coil</keyword>
<feature type="domain" description="C2H2-type" evidence="3">
    <location>
        <begin position="489"/>
        <end position="513"/>
    </location>
</feature>
<evidence type="ECO:0000259" key="4">
    <source>
        <dbReference type="SMART" id="SM00451"/>
    </source>
</evidence>
<dbReference type="SUPFAM" id="SSF57667">
    <property type="entry name" value="beta-beta-alpha zinc fingers"/>
    <property type="match status" value="3"/>
</dbReference>
<name>A0A811R6L8_9POAL</name>
<reference evidence="5" key="1">
    <citation type="submission" date="2020-10" db="EMBL/GenBank/DDBJ databases">
        <authorList>
            <person name="Han B."/>
            <person name="Lu T."/>
            <person name="Zhao Q."/>
            <person name="Huang X."/>
            <person name="Zhao Y."/>
        </authorList>
    </citation>
    <scope>NUCLEOTIDE SEQUENCE</scope>
</reference>
<proteinExistence type="predicted"/>
<protein>
    <recommendedName>
        <fullName evidence="7">C2H2-type domain-containing protein</fullName>
    </recommendedName>
</protein>
<dbReference type="GO" id="GO:0003676">
    <property type="term" value="F:nucleic acid binding"/>
    <property type="evidence" value="ECO:0007669"/>
    <property type="project" value="InterPro"/>
</dbReference>